<dbReference type="Proteomes" id="UP000028582">
    <property type="component" value="Unassembled WGS sequence"/>
</dbReference>
<comment type="caution">
    <text evidence="1">The sequence shown here is derived from an EMBL/GenBank/DDBJ whole genome shotgun (WGS) entry which is preliminary data.</text>
</comment>
<accession>A0A081AAZ3</accession>
<gene>
    <name evidence="1" type="ORF">F444_08486</name>
</gene>
<organism evidence="1 2">
    <name type="scientific">Phytophthora nicotianae P1976</name>
    <dbReference type="NCBI Taxonomy" id="1317066"/>
    <lineage>
        <taxon>Eukaryota</taxon>
        <taxon>Sar</taxon>
        <taxon>Stramenopiles</taxon>
        <taxon>Oomycota</taxon>
        <taxon>Peronosporomycetes</taxon>
        <taxon>Peronosporales</taxon>
        <taxon>Peronosporaceae</taxon>
        <taxon>Phytophthora</taxon>
    </lineage>
</organism>
<dbReference type="AlphaFoldDB" id="A0A081AAZ3"/>
<sequence>MAAISQLRPLEDDGFTFPTMDEIHEAQTLAGQEHARLRVTLEERMDGTLVVDGRPWIPNGAKELLARLFVVAHTGSSWPESHDYIAATPLLDLSYQRKVATFIRGCLL</sequence>
<name>A0A081AAZ3_PHYNI</name>
<dbReference type="EMBL" id="ANJA01001601">
    <property type="protein sequence ID" value="ETO76054.1"/>
    <property type="molecule type" value="Genomic_DNA"/>
</dbReference>
<reference evidence="1 2" key="1">
    <citation type="submission" date="2013-11" db="EMBL/GenBank/DDBJ databases">
        <title>The Genome Sequence of Phytophthora parasitica P1976.</title>
        <authorList>
            <consortium name="The Broad Institute Genomics Platform"/>
            <person name="Russ C."/>
            <person name="Tyler B."/>
            <person name="Panabieres F."/>
            <person name="Shan W."/>
            <person name="Tripathy S."/>
            <person name="Grunwald N."/>
            <person name="Machado M."/>
            <person name="Johnson C.S."/>
            <person name="Walker B."/>
            <person name="Young S."/>
            <person name="Zeng Q."/>
            <person name="Gargeya S."/>
            <person name="Fitzgerald M."/>
            <person name="Haas B."/>
            <person name="Abouelleil A."/>
            <person name="Allen A.W."/>
            <person name="Alvarado L."/>
            <person name="Arachchi H.M."/>
            <person name="Berlin A.M."/>
            <person name="Chapman S.B."/>
            <person name="Gainer-Dewar J."/>
            <person name="Goldberg J."/>
            <person name="Griggs A."/>
            <person name="Gujja S."/>
            <person name="Hansen M."/>
            <person name="Howarth C."/>
            <person name="Imamovic A."/>
            <person name="Ireland A."/>
            <person name="Larimer J."/>
            <person name="McCowan C."/>
            <person name="Murphy C."/>
            <person name="Pearson M."/>
            <person name="Poon T.W."/>
            <person name="Priest M."/>
            <person name="Roberts A."/>
            <person name="Saif S."/>
            <person name="Shea T."/>
            <person name="Sisk P."/>
            <person name="Sykes S."/>
            <person name="Wortman J."/>
            <person name="Nusbaum C."/>
            <person name="Birren B."/>
        </authorList>
    </citation>
    <scope>NUCLEOTIDE SEQUENCE [LARGE SCALE GENOMIC DNA]</scope>
    <source>
        <strain evidence="1 2">P1976</strain>
    </source>
</reference>
<evidence type="ECO:0000313" key="1">
    <source>
        <dbReference type="EMBL" id="ETO76054.1"/>
    </source>
</evidence>
<evidence type="ECO:0000313" key="2">
    <source>
        <dbReference type="Proteomes" id="UP000028582"/>
    </source>
</evidence>
<protein>
    <submittedName>
        <fullName evidence="1">Uncharacterized protein</fullName>
    </submittedName>
</protein>
<feature type="non-terminal residue" evidence="1">
    <location>
        <position position="108"/>
    </location>
</feature>
<proteinExistence type="predicted"/>